<dbReference type="Gene3D" id="3.40.50.261">
    <property type="entry name" value="Succinyl-CoA synthetase domains"/>
    <property type="match status" value="2"/>
</dbReference>
<dbReference type="RefSeq" id="WP_038071961.1">
    <property type="nucleotide sequence ID" value="NZ_JHEG04000001.1"/>
</dbReference>
<dbReference type="EMBL" id="JHEG04000001">
    <property type="protein sequence ID" value="KAF3884379.1"/>
    <property type="molecule type" value="Genomic_DNA"/>
</dbReference>
<dbReference type="SUPFAM" id="SSF55729">
    <property type="entry name" value="Acyl-CoA N-acyltransferases (Nat)"/>
    <property type="match status" value="1"/>
</dbReference>
<dbReference type="InterPro" id="IPR032875">
    <property type="entry name" value="Succ_CoA_lig_flav_dom"/>
</dbReference>
<dbReference type="Gene3D" id="3.40.630.30">
    <property type="match status" value="1"/>
</dbReference>
<evidence type="ECO:0000313" key="9">
    <source>
        <dbReference type="Proteomes" id="UP000029738"/>
    </source>
</evidence>
<dbReference type="Pfam" id="PF13302">
    <property type="entry name" value="Acetyltransf_3"/>
    <property type="match status" value="1"/>
</dbReference>
<dbReference type="InterPro" id="IPR036291">
    <property type="entry name" value="NAD(P)-bd_dom_sf"/>
</dbReference>
<dbReference type="GO" id="GO:0046872">
    <property type="term" value="F:metal ion binding"/>
    <property type="evidence" value="ECO:0007669"/>
    <property type="project" value="InterPro"/>
</dbReference>
<proteinExistence type="predicted"/>
<dbReference type="PROSITE" id="PS50975">
    <property type="entry name" value="ATP_GRASP"/>
    <property type="match status" value="1"/>
</dbReference>
<keyword evidence="9" id="KW-1185">Reference proteome</keyword>
<accession>A0A0C1RDL0</accession>
<dbReference type="GO" id="GO:0043758">
    <property type="term" value="F:acetate-CoA ligase (ADP-forming) activity"/>
    <property type="evidence" value="ECO:0007669"/>
    <property type="project" value="InterPro"/>
</dbReference>
<reference evidence="7" key="2">
    <citation type="submission" date="2019-11" db="EMBL/GenBank/DDBJ databases">
        <title>Improved Assembly of Tolypothrix boutellei genome.</title>
        <authorList>
            <person name="Sarangi A.N."/>
            <person name="Mukherjee M."/>
            <person name="Ghosh S."/>
            <person name="Singh D."/>
            <person name="Das A."/>
            <person name="Kant S."/>
            <person name="Prusty A."/>
            <person name="Tripathy S."/>
        </authorList>
    </citation>
    <scope>NUCLEOTIDE SEQUENCE</scope>
    <source>
        <strain evidence="7">VB521301</strain>
    </source>
</reference>
<dbReference type="SUPFAM" id="SSF56059">
    <property type="entry name" value="Glutathione synthetase ATP-binding domain-like"/>
    <property type="match status" value="1"/>
</dbReference>
<dbReference type="InterPro" id="IPR051538">
    <property type="entry name" value="Acyl-CoA_Synth/Transferase"/>
</dbReference>
<dbReference type="InterPro" id="IPR043938">
    <property type="entry name" value="Ligase_CoA_dom"/>
</dbReference>
<gene>
    <name evidence="8" type="ORF">DA73_0203350</name>
    <name evidence="7" type="ORF">DA73_0400001970</name>
</gene>
<evidence type="ECO:0000256" key="3">
    <source>
        <dbReference type="ARBA" id="ARBA00022840"/>
    </source>
</evidence>
<dbReference type="InterPro" id="IPR003781">
    <property type="entry name" value="CoA-bd"/>
</dbReference>
<dbReference type="Pfam" id="PF13607">
    <property type="entry name" value="Succ_CoA_lig"/>
    <property type="match status" value="1"/>
</dbReference>
<comment type="caution">
    <text evidence="8">The sequence shown here is derived from an EMBL/GenBank/DDBJ whole genome shotgun (WGS) entry which is preliminary data.</text>
</comment>
<dbReference type="Gene3D" id="3.30.1490.20">
    <property type="entry name" value="ATP-grasp fold, A domain"/>
    <property type="match status" value="1"/>
</dbReference>
<name>A0A0C1RDL0_9CYAN</name>
<reference evidence="8" key="1">
    <citation type="journal article" date="2015" name="Genome Announc.">
        <title>Draft Genome Sequence of Tolypothrix boutellei Strain VB521301.</title>
        <authorList>
            <person name="Chandrababunaidu M.M."/>
            <person name="Singh D."/>
            <person name="Sen D."/>
            <person name="Bhan S."/>
            <person name="Das S."/>
            <person name="Gupta A."/>
            <person name="Adhikary S.P."/>
            <person name="Tripathy S."/>
        </authorList>
    </citation>
    <scope>NUCLEOTIDE SEQUENCE</scope>
    <source>
        <strain evidence="8">VB521301</strain>
    </source>
</reference>
<dbReference type="Gene3D" id="3.40.50.720">
    <property type="entry name" value="NAD(P)-binding Rossmann-like Domain"/>
    <property type="match status" value="1"/>
</dbReference>
<dbReference type="SUPFAM" id="SSF51735">
    <property type="entry name" value="NAD(P)-binding Rossmann-fold domains"/>
    <property type="match status" value="1"/>
</dbReference>
<evidence type="ECO:0000259" key="6">
    <source>
        <dbReference type="PROSITE" id="PS51186"/>
    </source>
</evidence>
<dbReference type="InterPro" id="IPR000182">
    <property type="entry name" value="GNAT_dom"/>
</dbReference>
<keyword evidence="1 7" id="KW-0436">Ligase</keyword>
<dbReference type="EMBL" id="JHEG02000012">
    <property type="protein sequence ID" value="KIE13708.1"/>
    <property type="molecule type" value="Genomic_DNA"/>
</dbReference>
<dbReference type="PANTHER" id="PTHR43334:SF1">
    <property type="entry name" value="3-HYDROXYPROPIONATE--COA LIGASE [ADP-FORMING]"/>
    <property type="match status" value="1"/>
</dbReference>
<dbReference type="Pfam" id="PF13380">
    <property type="entry name" value="CoA_binding_2"/>
    <property type="match status" value="1"/>
</dbReference>
<dbReference type="InterPro" id="IPR016102">
    <property type="entry name" value="Succinyl-CoA_synth-like"/>
</dbReference>
<dbReference type="SMART" id="SM00881">
    <property type="entry name" value="CoA_binding"/>
    <property type="match status" value="1"/>
</dbReference>
<dbReference type="OrthoDB" id="9807426at2"/>
<dbReference type="PROSITE" id="PS51186">
    <property type="entry name" value="GNAT"/>
    <property type="match status" value="1"/>
</dbReference>
<dbReference type="Pfam" id="PF19045">
    <property type="entry name" value="Ligase_CoA_2"/>
    <property type="match status" value="1"/>
</dbReference>
<dbReference type="InterPro" id="IPR016181">
    <property type="entry name" value="Acyl_CoA_acyltransferase"/>
</dbReference>
<evidence type="ECO:0000256" key="4">
    <source>
        <dbReference type="PROSITE-ProRule" id="PRU00409"/>
    </source>
</evidence>
<feature type="domain" description="ATP-grasp" evidence="5">
    <location>
        <begin position="521"/>
        <end position="557"/>
    </location>
</feature>
<dbReference type="AlphaFoldDB" id="A0A0C1RDL0"/>
<evidence type="ECO:0000313" key="7">
    <source>
        <dbReference type="EMBL" id="KAF3884379.1"/>
    </source>
</evidence>
<dbReference type="Gene3D" id="3.30.470.20">
    <property type="entry name" value="ATP-grasp fold, B domain"/>
    <property type="match status" value="1"/>
</dbReference>
<dbReference type="GO" id="GO:0005524">
    <property type="term" value="F:ATP binding"/>
    <property type="evidence" value="ECO:0007669"/>
    <property type="project" value="UniProtKB-UniRule"/>
</dbReference>
<dbReference type="SUPFAM" id="SSF52210">
    <property type="entry name" value="Succinyl-CoA synthetase domains"/>
    <property type="match status" value="2"/>
</dbReference>
<dbReference type="Pfam" id="PF13549">
    <property type="entry name" value="ATP-grasp_5"/>
    <property type="match status" value="1"/>
</dbReference>
<dbReference type="GO" id="GO:0016747">
    <property type="term" value="F:acyltransferase activity, transferring groups other than amino-acyl groups"/>
    <property type="evidence" value="ECO:0007669"/>
    <property type="project" value="InterPro"/>
</dbReference>
<evidence type="ECO:0000313" key="8">
    <source>
        <dbReference type="EMBL" id="KIE13708.1"/>
    </source>
</evidence>
<evidence type="ECO:0000259" key="5">
    <source>
        <dbReference type="PROSITE" id="PS50975"/>
    </source>
</evidence>
<evidence type="ECO:0000256" key="2">
    <source>
        <dbReference type="ARBA" id="ARBA00022741"/>
    </source>
</evidence>
<dbReference type="PANTHER" id="PTHR43334">
    <property type="entry name" value="ACETATE--COA LIGASE [ADP-FORMING]"/>
    <property type="match status" value="1"/>
</dbReference>
<dbReference type="InterPro" id="IPR013815">
    <property type="entry name" value="ATP_grasp_subdomain_1"/>
</dbReference>
<dbReference type="Proteomes" id="UP000029738">
    <property type="component" value="Unassembled WGS sequence"/>
</dbReference>
<organism evidence="8">
    <name type="scientific">Tolypothrix bouteillei VB521301</name>
    <dbReference type="NCBI Taxonomy" id="1479485"/>
    <lineage>
        <taxon>Bacteria</taxon>
        <taxon>Bacillati</taxon>
        <taxon>Cyanobacteriota</taxon>
        <taxon>Cyanophyceae</taxon>
        <taxon>Nostocales</taxon>
        <taxon>Tolypothrichaceae</taxon>
        <taxon>Tolypothrix</taxon>
    </lineage>
</organism>
<keyword evidence="2 4" id="KW-0547">Nucleotide-binding</keyword>
<keyword evidence="3 4" id="KW-0067">ATP-binding</keyword>
<dbReference type="STRING" id="1479485.DA73_0203350"/>
<evidence type="ECO:0000256" key="1">
    <source>
        <dbReference type="ARBA" id="ARBA00022598"/>
    </source>
</evidence>
<feature type="domain" description="N-acetyltransferase" evidence="6">
    <location>
        <begin position="781"/>
        <end position="940"/>
    </location>
</feature>
<dbReference type="InterPro" id="IPR011761">
    <property type="entry name" value="ATP-grasp"/>
</dbReference>
<protein>
    <submittedName>
        <fullName evidence="8">Acetyl CoA synthetase subunit alpha</fullName>
    </submittedName>
    <submittedName>
        <fullName evidence="7">Bifunctional acetate--CoA ligase family protein/GNAT family N-acetyltransferase</fullName>
    </submittedName>
</protein>
<sequence>MQQLTERTPDRAYDILRSEYRPLDAIFTPKAIAVIGATERPGSVGRTVLWNLISNSFGGTVYPVNPQRRNVLGIKAYPNIAEVPEQVDLAVIATPAPTVPGIISQCVGAGVKGAIVLSAGFKETGAAGFELEQQVLEQVRQGKMRLIGPNCLGVMNPITGLNATFANGMARPGTVGFISQSGALCTSILDWSRRENVGFSAFVSIGSMLDVDWGDLIYYLGDDPQTQSIVIYMESIGNARSFLSAAREVALTKPIIVIKAGRTEAAAQAAASHTGALAGSDAVLDAAFRRCGVLRVNSIADLFDMAEVLAKQPRPKGPRLTIITNAGGPGVLATDALIGSGGELADLSPDTHSALEKILPPHGSHSNPIDILGDADPERYIQSLEIAAGDRNSDGLLVILTPQAMTDPSQTAKKFQASVATLQTTSLRGKPILASWMGGTDVAEGESILNQAGIPTYNYPDAAARAFSYMWKYSYNLRGIYETPVLPCAFGEGVLNRTQVEQIIQNAQQENRALLTEFESKQVLAAYGIPTVQTCISTSEEQAVACAEAIGYPVVVKLLSKTITHKTDVGGVKLNLTDADEVRSAYRSIQSSVGKWAESRRQSDTPPSPSPLFEGVTVQPMVKLDGYELIVGSSIDPQFGPVLVFGTGGQLVEVFSDRAIALPPLNSTLARRMMEQTRIYKALQGVRGREAVDMGALEQLLVRFSQLVVEQPWIKEIDINPLLAKPVAGNENSPHPSLIALDARIVLHDADTDLEQLPKLAIKPYPTQYVAPWTLADSTPVTIRPIQPEDEPLLVKFHKTLSEESVYFRYFHMIKLKSRVAHERLTRMCFIDYDREMALVADYINPQTGEHQILAVGRLSKLHGKNEAEFAMLVSDPYQCRGLGTELVRQLIQVGRDEKLERISAEILAENYGMQRVCEKLGFHIYRSSEASVVKAEICI</sequence>